<feature type="compositionally biased region" description="Acidic residues" evidence="1">
    <location>
        <begin position="26"/>
        <end position="37"/>
    </location>
</feature>
<dbReference type="OrthoDB" id="77038at2759"/>
<evidence type="ECO:0000256" key="1">
    <source>
        <dbReference type="SAM" id="MobiDB-lite"/>
    </source>
</evidence>
<evidence type="ECO:0000313" key="3">
    <source>
        <dbReference type="EMBL" id="RQM14121.1"/>
    </source>
</evidence>
<organism evidence="3 4">
    <name type="scientific">Peronospora effusa</name>
    <dbReference type="NCBI Taxonomy" id="542832"/>
    <lineage>
        <taxon>Eukaryota</taxon>
        <taxon>Sar</taxon>
        <taxon>Stramenopiles</taxon>
        <taxon>Oomycota</taxon>
        <taxon>Peronosporomycetes</taxon>
        <taxon>Peronosporales</taxon>
        <taxon>Peronosporaceae</taxon>
        <taxon>Peronospora</taxon>
    </lineage>
</organism>
<proteinExistence type="predicted"/>
<dbReference type="AlphaFoldDB" id="A0A3R7XH38"/>
<accession>A0A3R7XH38</accession>
<dbReference type="VEuPathDB" id="FungiDB:DD237_003613"/>
<name>A0A3R7XH38_9STRA</name>
<dbReference type="Proteomes" id="UP000286097">
    <property type="component" value="Unassembled WGS sequence"/>
</dbReference>
<dbReference type="PANTHER" id="PTHR31827">
    <property type="entry name" value="EMB|CAB89363.1"/>
    <property type="match status" value="1"/>
</dbReference>
<dbReference type="PANTHER" id="PTHR31827:SF1">
    <property type="entry name" value="EMB|CAB89363.1"/>
    <property type="match status" value="1"/>
</dbReference>
<feature type="domain" description="WRKY19-like zinc finger" evidence="2">
    <location>
        <begin position="337"/>
        <end position="359"/>
    </location>
</feature>
<protein>
    <recommendedName>
        <fullName evidence="2">WRKY19-like zinc finger domain-containing protein</fullName>
    </recommendedName>
</protein>
<dbReference type="EMBL" id="QKXF01000220">
    <property type="protein sequence ID" value="RQM14121.1"/>
    <property type="molecule type" value="Genomic_DNA"/>
</dbReference>
<dbReference type="InterPro" id="IPR056866">
    <property type="entry name" value="Znf_WRKY19"/>
</dbReference>
<comment type="caution">
    <text evidence="3">The sequence shown here is derived from an EMBL/GenBank/DDBJ whole genome shotgun (WGS) entry which is preliminary data.</text>
</comment>
<dbReference type="Pfam" id="PF24906">
    <property type="entry name" value="Zf_WRKY19"/>
    <property type="match status" value="1"/>
</dbReference>
<gene>
    <name evidence="3" type="ORF">DD237_003613</name>
</gene>
<sequence>MELTNKPRSCQQLTYPLQSQPWYHFDDEEEKEQETPLDADQYGDCHVLKPQRLTSSLKIEVPSTIGNEGGGGMTFQSLSSLSIPLMDEATEFQPFYSTQSVSFSDNATLPQSLPSLLSPLSHQQELQPPPQQQFGGQLGMQLHSQYSDIPADSAIYYLRPVSFPSTPMPMPQVVATSMDYFPEGIPALHSAHTPMPTLPTSFGSLEQQQQQQLLLPPGFEDQHGNFDSNMTHDMSSSMFRSSMAPTESYNSSRTMRTLSIDSYATQSSVGSTPPDYSPVVAPLGRPKREGGLREPFTEMATTHEPKFSPDKRKLCCVEGCTSQARAFNRCKRHGGSKRCSSPGCTKSVQSRGLCIRHGGGSRCQESGCTRASQSHGRCKLHGGGRPCIVEGCEKKAHLKRLCRKHGGGTKCCVAGCKKWSQRQGMCMTHSKVVGSY</sequence>
<reference evidence="3 4" key="1">
    <citation type="submission" date="2018-06" db="EMBL/GenBank/DDBJ databases">
        <title>Comparative genomics of downy mildews reveals potential adaptations to biotrophy.</title>
        <authorList>
            <person name="Fletcher K."/>
            <person name="Klosterman S.J."/>
            <person name="Derevnina L."/>
            <person name="Martin F."/>
            <person name="Koike S."/>
            <person name="Reyes Chin-Wo S."/>
            <person name="Mou B."/>
            <person name="Michelmore R."/>
        </authorList>
    </citation>
    <scope>NUCLEOTIDE SEQUENCE [LARGE SCALE GENOMIC DNA]</scope>
    <source>
        <strain evidence="3 4">R13</strain>
    </source>
</reference>
<feature type="region of interest" description="Disordered" evidence="1">
    <location>
        <begin position="21"/>
        <end position="42"/>
    </location>
</feature>
<feature type="region of interest" description="Disordered" evidence="1">
    <location>
        <begin position="264"/>
        <end position="293"/>
    </location>
</feature>
<evidence type="ECO:0000259" key="2">
    <source>
        <dbReference type="Pfam" id="PF24906"/>
    </source>
</evidence>
<evidence type="ECO:0000313" key="4">
    <source>
        <dbReference type="Proteomes" id="UP000286097"/>
    </source>
</evidence>